<dbReference type="AlphaFoldDB" id="A0A931ICW7"/>
<protein>
    <recommendedName>
        <fullName evidence="3">Minor tail protein</fullName>
    </recommendedName>
</protein>
<evidence type="ECO:0000313" key="2">
    <source>
        <dbReference type="Proteomes" id="UP000655751"/>
    </source>
</evidence>
<accession>A0A931ICW7</accession>
<reference evidence="1" key="1">
    <citation type="submission" date="2020-11" db="EMBL/GenBank/DDBJ databases">
        <title>Nocardia NEAU-351.nov., a novel actinomycete isolated from the cow dung.</title>
        <authorList>
            <person name="Zhang X."/>
        </authorList>
    </citation>
    <scope>NUCLEOTIDE SEQUENCE</scope>
    <source>
        <strain evidence="1">NEAU-351</strain>
    </source>
</reference>
<name>A0A931ICW7_9NOCA</name>
<keyword evidence="2" id="KW-1185">Reference proteome</keyword>
<dbReference type="RefSeq" id="WP_196151120.1">
    <property type="nucleotide sequence ID" value="NZ_JADMLG010000008.1"/>
</dbReference>
<gene>
    <name evidence="1" type="ORF">IT779_21320</name>
</gene>
<sequence>MSVRYELHGIERPGHPRLVWRFGEPDCPLRLAEAPTGLGGAQATHVRQANARQAGATWRGIERGINTIGLVVRVGPVEPGAVAIDLWQSWRGSLGTGEQIGEFHAISPGGGDRFQWVRRESVVADSAVDLLDTVGAVTESVVLGSDESWWMGQTAHLGPLAPGSFSGRSLYNDGDCAAWVFWQLTGPGSYEIGVGDEAVMLPMLGVGEVWTVETNPEYPHIKNSDGLDTWEIAGNIGWYTSVPAKSLAPLHIVGTGTSSVSRVEAWMPQKYEAAVA</sequence>
<evidence type="ECO:0000313" key="1">
    <source>
        <dbReference type="EMBL" id="MBH0778826.1"/>
    </source>
</evidence>
<comment type="caution">
    <text evidence="1">The sequence shown here is derived from an EMBL/GenBank/DDBJ whole genome shotgun (WGS) entry which is preliminary data.</text>
</comment>
<proteinExistence type="predicted"/>
<evidence type="ECO:0008006" key="3">
    <source>
        <dbReference type="Google" id="ProtNLM"/>
    </source>
</evidence>
<dbReference type="Proteomes" id="UP000655751">
    <property type="component" value="Unassembled WGS sequence"/>
</dbReference>
<dbReference type="EMBL" id="JADMLG010000008">
    <property type="protein sequence ID" value="MBH0778826.1"/>
    <property type="molecule type" value="Genomic_DNA"/>
</dbReference>
<organism evidence="1 2">
    <name type="scientific">Nocardia bovistercoris</name>
    <dbReference type="NCBI Taxonomy" id="2785916"/>
    <lineage>
        <taxon>Bacteria</taxon>
        <taxon>Bacillati</taxon>
        <taxon>Actinomycetota</taxon>
        <taxon>Actinomycetes</taxon>
        <taxon>Mycobacteriales</taxon>
        <taxon>Nocardiaceae</taxon>
        <taxon>Nocardia</taxon>
    </lineage>
</organism>